<proteinExistence type="predicted"/>
<name>A0AAE8SNS9_9HYPO</name>
<sequence>MVMHEIYSQAQEVLIYLGKSDSTVQGAIEAMCWLDWKFMCLYARQFLSGPNIGMASFWIDSWTKMKPITREDFSWDPIINLLRRSWFQRTWVIQEAKWHRSNATNKCVLGLPELLDRHTGENIAEQILDIVREFKIGDKLGYFTLDNTSNNKTIIEELGRELVFD</sequence>
<reference evidence="2" key="1">
    <citation type="submission" date="2018-03" db="EMBL/GenBank/DDBJ databases">
        <authorList>
            <person name="Guldener U."/>
        </authorList>
    </citation>
    <scope>NUCLEOTIDE SEQUENCE</scope>
</reference>
<evidence type="ECO:0000259" key="1">
    <source>
        <dbReference type="Pfam" id="PF06985"/>
    </source>
</evidence>
<keyword evidence="3" id="KW-1185">Reference proteome</keyword>
<dbReference type="Pfam" id="PF06985">
    <property type="entry name" value="HET"/>
    <property type="match status" value="1"/>
</dbReference>
<organism evidence="2 3">
    <name type="scientific">Fusarium torulosum</name>
    <dbReference type="NCBI Taxonomy" id="33205"/>
    <lineage>
        <taxon>Eukaryota</taxon>
        <taxon>Fungi</taxon>
        <taxon>Dikarya</taxon>
        <taxon>Ascomycota</taxon>
        <taxon>Pezizomycotina</taxon>
        <taxon>Sordariomycetes</taxon>
        <taxon>Hypocreomycetidae</taxon>
        <taxon>Hypocreales</taxon>
        <taxon>Nectriaceae</taxon>
        <taxon>Fusarium</taxon>
    </lineage>
</organism>
<dbReference type="EMBL" id="ONZP01000581">
    <property type="protein sequence ID" value="SPJ87877.1"/>
    <property type="molecule type" value="Genomic_DNA"/>
</dbReference>
<accession>A0AAE8SNS9</accession>
<comment type="caution">
    <text evidence="2">The sequence shown here is derived from an EMBL/GenBank/DDBJ whole genome shotgun (WGS) entry which is preliminary data.</text>
</comment>
<feature type="domain" description="Heterokaryon incompatibility" evidence="1">
    <location>
        <begin position="3"/>
        <end position="95"/>
    </location>
</feature>
<protein>
    <recommendedName>
        <fullName evidence="1">Heterokaryon incompatibility domain-containing protein</fullName>
    </recommendedName>
</protein>
<gene>
    <name evidence="2" type="ORF">FTOL_12346</name>
</gene>
<dbReference type="InterPro" id="IPR010730">
    <property type="entry name" value="HET"/>
</dbReference>
<evidence type="ECO:0000313" key="2">
    <source>
        <dbReference type="EMBL" id="SPJ87877.1"/>
    </source>
</evidence>
<evidence type="ECO:0000313" key="3">
    <source>
        <dbReference type="Proteomes" id="UP001187734"/>
    </source>
</evidence>
<dbReference type="AlphaFoldDB" id="A0AAE8SNS9"/>
<dbReference type="Proteomes" id="UP001187734">
    <property type="component" value="Unassembled WGS sequence"/>
</dbReference>